<keyword evidence="3" id="KW-1185">Reference proteome</keyword>
<sequence>MSPGTLVPSSGRGHPASNAFPFKEAPQDARPRICAPSHRPSSSPPFRCRAVAPRHSSSKQVPSSRHSRPSVHLAWAVPVPLAPPRSLDTLAARPRHGTGTWGREEEGGGNPSPRSTLHTTANRAETRRDEHVRAATQPQSPVLQSRVEGKERECKKKFVTETLPDIALPPFSRLWASRGPNHRCPLPIPTFKSSLITAQVPTRLALDTHHPSPLLPPVPLLVEGTLLGISRVESRPPPYKSLKSCPACP</sequence>
<accession>A0A8K0TPS8</accession>
<evidence type="ECO:0000313" key="3">
    <source>
        <dbReference type="Proteomes" id="UP000813385"/>
    </source>
</evidence>
<evidence type="ECO:0000256" key="1">
    <source>
        <dbReference type="SAM" id="MobiDB-lite"/>
    </source>
</evidence>
<comment type="caution">
    <text evidence="2">The sequence shown here is derived from an EMBL/GenBank/DDBJ whole genome shotgun (WGS) entry which is preliminary data.</text>
</comment>
<name>A0A8K0TPS8_9PEZI</name>
<feature type="compositionally biased region" description="Low complexity" evidence="1">
    <location>
        <begin position="36"/>
        <end position="45"/>
    </location>
</feature>
<reference evidence="2" key="1">
    <citation type="journal article" date="2021" name="Nat. Commun.">
        <title>Genetic determinants of endophytism in the Arabidopsis root mycobiome.</title>
        <authorList>
            <person name="Mesny F."/>
            <person name="Miyauchi S."/>
            <person name="Thiergart T."/>
            <person name="Pickel B."/>
            <person name="Atanasova L."/>
            <person name="Karlsson M."/>
            <person name="Huettel B."/>
            <person name="Barry K.W."/>
            <person name="Haridas S."/>
            <person name="Chen C."/>
            <person name="Bauer D."/>
            <person name="Andreopoulos W."/>
            <person name="Pangilinan J."/>
            <person name="LaButti K."/>
            <person name="Riley R."/>
            <person name="Lipzen A."/>
            <person name="Clum A."/>
            <person name="Drula E."/>
            <person name="Henrissat B."/>
            <person name="Kohler A."/>
            <person name="Grigoriev I.V."/>
            <person name="Martin F.M."/>
            <person name="Hacquard S."/>
        </authorList>
    </citation>
    <scope>NUCLEOTIDE SEQUENCE</scope>
    <source>
        <strain evidence="2">MPI-CAGE-AT-0016</strain>
    </source>
</reference>
<feature type="compositionally biased region" description="Basic and acidic residues" evidence="1">
    <location>
        <begin position="124"/>
        <end position="133"/>
    </location>
</feature>
<evidence type="ECO:0000313" key="2">
    <source>
        <dbReference type="EMBL" id="KAH7376178.1"/>
    </source>
</evidence>
<gene>
    <name evidence="2" type="ORF">B0T11DRAFT_271766</name>
</gene>
<dbReference type="EMBL" id="JAGPXD010000001">
    <property type="protein sequence ID" value="KAH7376178.1"/>
    <property type="molecule type" value="Genomic_DNA"/>
</dbReference>
<feature type="region of interest" description="Disordered" evidence="1">
    <location>
        <begin position="1"/>
        <end position="151"/>
    </location>
</feature>
<dbReference type="Proteomes" id="UP000813385">
    <property type="component" value="Unassembled WGS sequence"/>
</dbReference>
<organism evidence="2 3">
    <name type="scientific">Plectosphaerella cucumerina</name>
    <dbReference type="NCBI Taxonomy" id="40658"/>
    <lineage>
        <taxon>Eukaryota</taxon>
        <taxon>Fungi</taxon>
        <taxon>Dikarya</taxon>
        <taxon>Ascomycota</taxon>
        <taxon>Pezizomycotina</taxon>
        <taxon>Sordariomycetes</taxon>
        <taxon>Hypocreomycetidae</taxon>
        <taxon>Glomerellales</taxon>
        <taxon>Plectosphaerellaceae</taxon>
        <taxon>Plectosphaerella</taxon>
    </lineage>
</organism>
<protein>
    <submittedName>
        <fullName evidence="2">Uncharacterized protein</fullName>
    </submittedName>
</protein>
<dbReference type="AlphaFoldDB" id="A0A8K0TPS8"/>
<proteinExistence type="predicted"/>
<feature type="compositionally biased region" description="Polar residues" evidence="1">
    <location>
        <begin position="112"/>
        <end position="123"/>
    </location>
</feature>